<keyword evidence="3" id="KW-1185">Reference proteome</keyword>
<protein>
    <recommendedName>
        <fullName evidence="1">TadE-like domain-containing protein</fullName>
    </recommendedName>
</protein>
<dbReference type="Pfam" id="PF07811">
    <property type="entry name" value="TadE"/>
    <property type="match status" value="1"/>
</dbReference>
<dbReference type="STRING" id="425104.Ssed_2369"/>
<dbReference type="KEGG" id="sse:Ssed_2369"/>
<name>A8FVV5_SHESH</name>
<gene>
    <name evidence="2" type="ordered locus">Ssed_2369</name>
</gene>
<evidence type="ECO:0000259" key="1">
    <source>
        <dbReference type="Pfam" id="PF07811"/>
    </source>
</evidence>
<evidence type="ECO:0000313" key="3">
    <source>
        <dbReference type="Proteomes" id="UP000002015"/>
    </source>
</evidence>
<dbReference type="EMBL" id="CP000821">
    <property type="protein sequence ID" value="ABV36978.1"/>
    <property type="molecule type" value="Genomic_DNA"/>
</dbReference>
<dbReference type="RefSeq" id="WP_012142713.1">
    <property type="nucleotide sequence ID" value="NC_009831.1"/>
</dbReference>
<dbReference type="eggNOG" id="COG4961">
    <property type="taxonomic scope" value="Bacteria"/>
</dbReference>
<feature type="domain" description="TadE-like" evidence="1">
    <location>
        <begin position="8"/>
        <end position="50"/>
    </location>
</feature>
<accession>A8FVV5</accession>
<organism evidence="2 3">
    <name type="scientific">Shewanella sediminis (strain HAW-EB3)</name>
    <dbReference type="NCBI Taxonomy" id="425104"/>
    <lineage>
        <taxon>Bacteria</taxon>
        <taxon>Pseudomonadati</taxon>
        <taxon>Pseudomonadota</taxon>
        <taxon>Gammaproteobacteria</taxon>
        <taxon>Alteromonadales</taxon>
        <taxon>Shewanellaceae</taxon>
        <taxon>Shewanella</taxon>
    </lineage>
</organism>
<dbReference type="OrthoDB" id="7026216at2"/>
<dbReference type="AlphaFoldDB" id="A8FVV5"/>
<sequence length="165" mass="17783" precursor="true">MRMVKQKGVAAIEFTIMLPVLLLMLFATAEIGRAIYQYSHLTRMVRDASRYLSVTAIPDTSGSLAASFDDNCDLGDDCNLDCKNCISETKDLLVYGKVGGTVPLLYGLSTSDVIISGSPATSIVTVSVDYNWHPLFSDRISGFGIGDGIDLSFNFSVSHAMRAGL</sequence>
<proteinExistence type="predicted"/>
<dbReference type="InterPro" id="IPR012495">
    <property type="entry name" value="TadE-like_dom"/>
</dbReference>
<reference evidence="2 3" key="1">
    <citation type="submission" date="2007-08" db="EMBL/GenBank/DDBJ databases">
        <title>Complete sequence of Shewanella sediminis HAW-EB3.</title>
        <authorList>
            <consortium name="US DOE Joint Genome Institute"/>
            <person name="Copeland A."/>
            <person name="Lucas S."/>
            <person name="Lapidus A."/>
            <person name="Barry K."/>
            <person name="Glavina del Rio T."/>
            <person name="Dalin E."/>
            <person name="Tice H."/>
            <person name="Pitluck S."/>
            <person name="Chertkov O."/>
            <person name="Brettin T."/>
            <person name="Bruce D."/>
            <person name="Detter J.C."/>
            <person name="Han C."/>
            <person name="Schmutz J."/>
            <person name="Larimer F."/>
            <person name="Land M."/>
            <person name="Hauser L."/>
            <person name="Kyrpides N."/>
            <person name="Kim E."/>
            <person name="Zhao J.-S."/>
            <person name="Richardson P."/>
        </authorList>
    </citation>
    <scope>NUCLEOTIDE SEQUENCE [LARGE SCALE GENOMIC DNA]</scope>
    <source>
        <strain evidence="2 3">HAW-EB3</strain>
    </source>
</reference>
<evidence type="ECO:0000313" key="2">
    <source>
        <dbReference type="EMBL" id="ABV36978.1"/>
    </source>
</evidence>
<dbReference type="Proteomes" id="UP000002015">
    <property type="component" value="Chromosome"/>
</dbReference>
<dbReference type="HOGENOM" id="CLU_126620_1_1_6"/>